<evidence type="ECO:0000256" key="3">
    <source>
        <dbReference type="ARBA" id="ARBA00022692"/>
    </source>
</evidence>
<evidence type="ECO:0000256" key="7">
    <source>
        <dbReference type="SAM" id="Phobius"/>
    </source>
</evidence>
<evidence type="ECO:0000313" key="11">
    <source>
        <dbReference type="Proteomes" id="UP001172083"/>
    </source>
</evidence>
<comment type="subcellular location">
    <subcellularLocation>
        <location evidence="1">Cell membrane</location>
        <topology evidence="1">Multi-pass membrane protein</topology>
    </subcellularLocation>
</comment>
<dbReference type="Pfam" id="PF12704">
    <property type="entry name" value="MacB_PCD"/>
    <property type="match status" value="2"/>
</dbReference>
<evidence type="ECO:0000256" key="6">
    <source>
        <dbReference type="ARBA" id="ARBA00038076"/>
    </source>
</evidence>
<evidence type="ECO:0000259" key="8">
    <source>
        <dbReference type="Pfam" id="PF02687"/>
    </source>
</evidence>
<feature type="domain" description="MacB-like periplasmic core" evidence="9">
    <location>
        <begin position="424"/>
        <end position="588"/>
    </location>
</feature>
<feature type="transmembrane region" description="Helical" evidence="7">
    <location>
        <begin position="754"/>
        <end position="775"/>
    </location>
</feature>
<feature type="transmembrane region" description="Helical" evidence="7">
    <location>
        <begin position="274"/>
        <end position="295"/>
    </location>
</feature>
<feature type="transmembrane region" description="Helical" evidence="7">
    <location>
        <begin position="411"/>
        <end position="433"/>
    </location>
</feature>
<feature type="transmembrane region" description="Helical" evidence="7">
    <location>
        <begin position="363"/>
        <end position="390"/>
    </location>
</feature>
<accession>A0ABT8LDP9</accession>
<dbReference type="InterPro" id="IPR003838">
    <property type="entry name" value="ABC3_permease_C"/>
</dbReference>
<feature type="transmembrane region" description="Helical" evidence="7">
    <location>
        <begin position="709"/>
        <end position="734"/>
    </location>
</feature>
<keyword evidence="2" id="KW-1003">Cell membrane</keyword>
<keyword evidence="5 7" id="KW-0472">Membrane</keyword>
<keyword evidence="11" id="KW-1185">Reference proteome</keyword>
<feature type="domain" description="MacB-like periplasmic core" evidence="9">
    <location>
        <begin position="21"/>
        <end position="240"/>
    </location>
</feature>
<proteinExistence type="inferred from homology"/>
<feature type="transmembrane region" description="Helical" evidence="7">
    <location>
        <begin position="21"/>
        <end position="43"/>
    </location>
</feature>
<dbReference type="EMBL" id="JAUJEB010000007">
    <property type="protein sequence ID" value="MDN5215887.1"/>
    <property type="molecule type" value="Genomic_DNA"/>
</dbReference>
<evidence type="ECO:0000256" key="1">
    <source>
        <dbReference type="ARBA" id="ARBA00004651"/>
    </source>
</evidence>
<organism evidence="10 11">
    <name type="scientific">Agaribacillus aureus</name>
    <dbReference type="NCBI Taxonomy" id="3051825"/>
    <lineage>
        <taxon>Bacteria</taxon>
        <taxon>Pseudomonadati</taxon>
        <taxon>Bacteroidota</taxon>
        <taxon>Cytophagia</taxon>
        <taxon>Cytophagales</taxon>
        <taxon>Splendidivirgaceae</taxon>
        <taxon>Agaribacillus</taxon>
    </lineage>
</organism>
<dbReference type="PANTHER" id="PTHR30572">
    <property type="entry name" value="MEMBRANE COMPONENT OF TRANSPORTER-RELATED"/>
    <property type="match status" value="1"/>
</dbReference>
<evidence type="ECO:0000256" key="2">
    <source>
        <dbReference type="ARBA" id="ARBA00022475"/>
    </source>
</evidence>
<feature type="transmembrane region" description="Helical" evidence="7">
    <location>
        <begin position="316"/>
        <end position="343"/>
    </location>
</feature>
<evidence type="ECO:0000256" key="5">
    <source>
        <dbReference type="ARBA" id="ARBA00023136"/>
    </source>
</evidence>
<evidence type="ECO:0000256" key="4">
    <source>
        <dbReference type="ARBA" id="ARBA00022989"/>
    </source>
</evidence>
<dbReference type="PANTHER" id="PTHR30572:SF4">
    <property type="entry name" value="ABC TRANSPORTER PERMEASE YTRF"/>
    <property type="match status" value="1"/>
</dbReference>
<feature type="transmembrane region" description="Helical" evidence="7">
    <location>
        <begin position="666"/>
        <end position="688"/>
    </location>
</feature>
<reference evidence="10" key="1">
    <citation type="submission" date="2023-06" db="EMBL/GenBank/DDBJ databases">
        <title>Genomic of Agaribacillus aureum.</title>
        <authorList>
            <person name="Wang G."/>
        </authorList>
    </citation>
    <scope>NUCLEOTIDE SEQUENCE</scope>
    <source>
        <strain evidence="10">BMA12</strain>
    </source>
</reference>
<dbReference type="InterPro" id="IPR025857">
    <property type="entry name" value="MacB_PCD"/>
</dbReference>
<evidence type="ECO:0000259" key="9">
    <source>
        <dbReference type="Pfam" id="PF12704"/>
    </source>
</evidence>
<sequence length="789" mass="89466">MLNQYAKTLLRILWKDKIRNAVNIFGLFLGMASAVIIAKYIGYSLTFDNFHSNQNNIFKLSQVERKNGNITYEGQLTYPGITIASRDAIPEIVNHTKFSQRVETLVMVYDKQGDVMSSNERRIFSVDSSFLQMFTFKTLLGMQKNALTDPNAVVITQSTAKKYFGHDNPIGRSIVTRVPWGREESRTITCVLEDPPRNSKVKFDMLFASLEDETLWDKPTSYQYIQTNSGVDANDLSGKISSFISSQTVFKDKGSKIAVKLIPLAPALSPFELMLAYVGLLILLLSWINFINLSIAQSLSRTGEVFIKKALGSTNLQLALQFIFETLFINCLAFFLTVFFLFVTYDHFMGFAGNHLLPLFSDVLHINSFFFLLFIFGFILTAAYPALFLITRKNSGIARVGEVKTTKGQRIRRGLVVTQFAISSVLMIGLFVMSSQLNYMKTKALGFRSQNQLIIKPPKDNWRGRMVKMKYLKNEIAKLPLINSLTSSTTIPGQSYRQEVNFSKIGSGDSVMLYVNGVDENYLDTYGIRLLTGTNFSRRSSTSSNQTKVIINEVSARALGLSPDQAIGERLFDYETKETYTIIGVIDNYHKTSLRYKIEPMILKFNPRSGYITMNVTPNATYALRDITKKLSHIWENAYSDQPFEYFLLEDKYHEQYQAEDTFFKIFSVFTFISVVLASIGLIGLALFEVANSKLEVGIRKTFGASARAILFLFFKKYFLLLLVATVIGIPVSFRVMDLWLTNYSYRISIGMEHVLLPSIVLLMVALSTILLQIVRLSQLNPIKVLREE</sequence>
<comment type="caution">
    <text evidence="10">The sequence shown here is derived from an EMBL/GenBank/DDBJ whole genome shotgun (WGS) entry which is preliminary data.</text>
</comment>
<protein>
    <submittedName>
        <fullName evidence="10">ABC transporter permease</fullName>
    </submittedName>
</protein>
<name>A0ABT8LDP9_9BACT</name>
<keyword evidence="3 7" id="KW-0812">Transmembrane</keyword>
<feature type="domain" description="ABC3 transporter permease C-terminal" evidence="8">
    <location>
        <begin position="669"/>
        <end position="782"/>
    </location>
</feature>
<dbReference type="Pfam" id="PF02687">
    <property type="entry name" value="FtsX"/>
    <property type="match status" value="1"/>
</dbReference>
<dbReference type="RefSeq" id="WP_346761223.1">
    <property type="nucleotide sequence ID" value="NZ_JAUJEB010000007.1"/>
</dbReference>
<evidence type="ECO:0000313" key="10">
    <source>
        <dbReference type="EMBL" id="MDN5215887.1"/>
    </source>
</evidence>
<dbReference type="InterPro" id="IPR050250">
    <property type="entry name" value="Macrolide_Exporter_MacB"/>
</dbReference>
<dbReference type="Proteomes" id="UP001172083">
    <property type="component" value="Unassembled WGS sequence"/>
</dbReference>
<gene>
    <name evidence="10" type="ORF">QQ020_27670</name>
</gene>
<keyword evidence="4 7" id="KW-1133">Transmembrane helix</keyword>
<comment type="similarity">
    <text evidence="6">Belongs to the ABC-4 integral membrane protein family.</text>
</comment>